<keyword evidence="2" id="KW-1185">Reference proteome</keyword>
<protein>
    <submittedName>
        <fullName evidence="1">DNA-binding MarR family transcriptional regulator</fullName>
    </submittedName>
</protein>
<dbReference type="Gene3D" id="1.10.10.10">
    <property type="entry name" value="Winged helix-like DNA-binding domain superfamily/Winged helix DNA-binding domain"/>
    <property type="match status" value="1"/>
</dbReference>
<dbReference type="InterPro" id="IPR036388">
    <property type="entry name" value="WH-like_DNA-bd_sf"/>
</dbReference>
<reference evidence="1 2" key="1">
    <citation type="submission" date="2023-07" db="EMBL/GenBank/DDBJ databases">
        <title>Sorghum-associated microbial communities from plants grown in Nebraska, USA.</title>
        <authorList>
            <person name="Schachtman D."/>
        </authorList>
    </citation>
    <scope>NUCLEOTIDE SEQUENCE [LARGE SCALE GENOMIC DNA]</scope>
    <source>
        <strain evidence="1 2">3199</strain>
    </source>
</reference>
<name>A0ABU1SSN4_9HYPH</name>
<dbReference type="Proteomes" id="UP001250791">
    <property type="component" value="Unassembled WGS sequence"/>
</dbReference>
<dbReference type="GO" id="GO:0003677">
    <property type="term" value="F:DNA binding"/>
    <property type="evidence" value="ECO:0007669"/>
    <property type="project" value="UniProtKB-KW"/>
</dbReference>
<sequence>MWRYQTIRPAANQAPFVIYTNLYNAVKKMTSTLTTQWHSLSFAAFILHEIMDHPQEDETPQSRLKQVGMMSVLYIMNQAHQALTISNIVEITKLTRMGVTETIEPLVKRGILTETFVKNSMGRGKARQFEIAPEIFEKLRSFQAR</sequence>
<proteinExistence type="predicted"/>
<gene>
    <name evidence="1" type="ORF">J2W52_003047</name>
</gene>
<evidence type="ECO:0000313" key="2">
    <source>
        <dbReference type="Proteomes" id="UP001250791"/>
    </source>
</evidence>
<keyword evidence="1" id="KW-0238">DNA-binding</keyword>
<evidence type="ECO:0000313" key="1">
    <source>
        <dbReference type="EMBL" id="MDR6901423.1"/>
    </source>
</evidence>
<dbReference type="EMBL" id="JAVDUP010000003">
    <property type="protein sequence ID" value="MDR6901423.1"/>
    <property type="molecule type" value="Genomic_DNA"/>
</dbReference>
<comment type="caution">
    <text evidence="1">The sequence shown here is derived from an EMBL/GenBank/DDBJ whole genome shotgun (WGS) entry which is preliminary data.</text>
</comment>
<organism evidence="1 2">
    <name type="scientific">Rhizobium miluonense</name>
    <dbReference type="NCBI Taxonomy" id="411945"/>
    <lineage>
        <taxon>Bacteria</taxon>
        <taxon>Pseudomonadati</taxon>
        <taxon>Pseudomonadota</taxon>
        <taxon>Alphaproteobacteria</taxon>
        <taxon>Hyphomicrobiales</taxon>
        <taxon>Rhizobiaceae</taxon>
        <taxon>Rhizobium/Agrobacterium group</taxon>
        <taxon>Rhizobium</taxon>
    </lineage>
</organism>
<accession>A0ABU1SSN4</accession>